<name>D9PJ30_9ZZZZ</name>
<dbReference type="AlphaFoldDB" id="D9PJ30"/>
<gene>
    <name evidence="2" type="ORF">LDC_1539</name>
</gene>
<protein>
    <recommendedName>
        <fullName evidence="1">Cyclic nucleotide-binding domain-containing protein</fullName>
    </recommendedName>
</protein>
<dbReference type="PROSITE" id="PS00889">
    <property type="entry name" value="CNMP_BINDING_2"/>
    <property type="match status" value="1"/>
</dbReference>
<reference evidence="2" key="1">
    <citation type="submission" date="2010-07" db="EMBL/GenBank/DDBJ databases">
        <authorList>
            <consortium name="CONSOLIDER consortium CSD2007-00005"/>
            <person name="Guazzaroni M.-E."/>
            <person name="Richter M."/>
            <person name="Garcia-Salamanca A."/>
            <person name="Yarza P."/>
            <person name="Ferrer M."/>
        </authorList>
    </citation>
    <scope>NUCLEOTIDE SEQUENCE</scope>
</reference>
<dbReference type="InterPro" id="IPR018490">
    <property type="entry name" value="cNMP-bd_dom_sf"/>
</dbReference>
<dbReference type="EMBL" id="ADZX01000482">
    <property type="protein sequence ID" value="EFK96442.1"/>
    <property type="molecule type" value="Genomic_DNA"/>
</dbReference>
<comment type="caution">
    <text evidence="2">The sequence shown here is derived from an EMBL/GenBank/DDBJ whole genome shotgun (WGS) entry which is preliminary data.</text>
</comment>
<feature type="domain" description="Cyclic nucleotide-binding" evidence="1">
    <location>
        <begin position="1"/>
        <end position="54"/>
    </location>
</feature>
<reference evidence="2" key="2">
    <citation type="journal article" date="2011" name="Microb. Ecol.">
        <title>Taxonomic and Functional Metagenomic Profiling of the Microbial Community in the Anoxic Sediment of a Sub-saline Shallow Lake (Laguna de Carrizo, Central Spain).</title>
        <authorList>
            <person name="Ferrer M."/>
            <person name="Guazzaroni M.E."/>
            <person name="Richter M."/>
            <person name="Garcia-Salamanca A."/>
            <person name="Yarza P."/>
            <person name="Suarez-Suarez A."/>
            <person name="Solano J."/>
            <person name="Alcaide M."/>
            <person name="van Dillewijn P."/>
            <person name="Molina-Henares M.A."/>
            <person name="Lopez-Cortes N."/>
            <person name="Al-Ramahi Y."/>
            <person name="Guerrero C."/>
            <person name="Acosta A."/>
            <person name="de Eugenio L.I."/>
            <person name="Martinez V."/>
            <person name="Marques S."/>
            <person name="Rojo F."/>
            <person name="Santero E."/>
            <person name="Genilloud O."/>
            <person name="Perez-Perez J."/>
            <person name="Rossello-Mora R."/>
            <person name="Ramos J.L."/>
        </authorList>
    </citation>
    <scope>NUCLEOTIDE SEQUENCE</scope>
</reference>
<evidence type="ECO:0000313" key="2">
    <source>
        <dbReference type="EMBL" id="EFK96442.1"/>
    </source>
</evidence>
<dbReference type="Gene3D" id="2.60.120.10">
    <property type="entry name" value="Jelly Rolls"/>
    <property type="match status" value="1"/>
</dbReference>
<dbReference type="Pfam" id="PF00027">
    <property type="entry name" value="cNMP_binding"/>
    <property type="match status" value="1"/>
</dbReference>
<organism evidence="2">
    <name type="scientific">sediment metagenome</name>
    <dbReference type="NCBI Taxonomy" id="749907"/>
    <lineage>
        <taxon>unclassified sequences</taxon>
        <taxon>metagenomes</taxon>
        <taxon>ecological metagenomes</taxon>
    </lineage>
</organism>
<dbReference type="InterPro" id="IPR018488">
    <property type="entry name" value="cNMP-bd_CS"/>
</dbReference>
<sequence>MFGEIALLNEDKRSATVEAMSDTRVIVITQESLIGMINNGDNSINKYIIQRIEENMQCK</sequence>
<evidence type="ECO:0000259" key="1">
    <source>
        <dbReference type="PROSITE" id="PS50042"/>
    </source>
</evidence>
<accession>D9PJ30</accession>
<dbReference type="InterPro" id="IPR000595">
    <property type="entry name" value="cNMP-bd_dom"/>
</dbReference>
<dbReference type="InterPro" id="IPR014710">
    <property type="entry name" value="RmlC-like_jellyroll"/>
</dbReference>
<dbReference type="SUPFAM" id="SSF51206">
    <property type="entry name" value="cAMP-binding domain-like"/>
    <property type="match status" value="1"/>
</dbReference>
<dbReference type="PROSITE" id="PS50042">
    <property type="entry name" value="CNMP_BINDING_3"/>
    <property type="match status" value="1"/>
</dbReference>
<proteinExistence type="predicted"/>